<feature type="chain" id="PRO_5019178038" description="Ig-like domain-containing protein" evidence="1">
    <location>
        <begin position="25"/>
        <end position="115"/>
    </location>
</feature>
<dbReference type="Pfam" id="PF07523">
    <property type="entry name" value="Big_3"/>
    <property type="match status" value="1"/>
</dbReference>
<evidence type="ECO:0000259" key="2">
    <source>
        <dbReference type="Pfam" id="PF07523"/>
    </source>
</evidence>
<dbReference type="InterPro" id="IPR022038">
    <property type="entry name" value="Ig-like_bact"/>
</dbReference>
<protein>
    <recommendedName>
        <fullName evidence="2">Ig-like domain-containing protein</fullName>
    </recommendedName>
</protein>
<proteinExistence type="predicted"/>
<dbReference type="AlphaFoldDB" id="A0A430AWE8"/>
<dbReference type="RefSeq" id="WP_126795245.1">
    <property type="nucleotide sequence ID" value="NZ_CP060720.1"/>
</dbReference>
<dbReference type="GeneID" id="95581121"/>
<dbReference type="Proteomes" id="UP000288028">
    <property type="component" value="Unassembled WGS sequence"/>
</dbReference>
<feature type="signal peptide" evidence="1">
    <location>
        <begin position="1"/>
        <end position="24"/>
    </location>
</feature>
<feature type="domain" description="Ig-like" evidence="2">
    <location>
        <begin position="69"/>
        <end position="101"/>
    </location>
</feature>
<keyword evidence="1" id="KW-0732">Signal</keyword>
<dbReference type="EMBL" id="NGKB01000011">
    <property type="protein sequence ID" value="RSU12375.1"/>
    <property type="molecule type" value="Genomic_DNA"/>
</dbReference>
<comment type="caution">
    <text evidence="3">The sequence shown here is derived from an EMBL/GenBank/DDBJ whole genome shotgun (WGS) entry which is preliminary data.</text>
</comment>
<reference evidence="3 4" key="1">
    <citation type="submission" date="2017-05" db="EMBL/GenBank/DDBJ databases">
        <title>Vagococcus spp. assemblies.</title>
        <authorList>
            <person name="Gulvik C.A."/>
        </authorList>
    </citation>
    <scope>NUCLEOTIDE SEQUENCE [LARGE SCALE GENOMIC DNA]</scope>
    <source>
        <strain evidence="3 4">SS1714</strain>
    </source>
</reference>
<sequence length="115" mass="12468">MKKFKTFIVVALLFFVISPVISFAGSPNKQATHGGKEVKTSSLNVKSEKVVASKETKDSEADVIPAELNVVDSSLSIGDKWDAKNNFVSVVMSNGANYSWDDAAKCHGKMCQKKL</sequence>
<accession>A0A430AWE8</accession>
<evidence type="ECO:0000313" key="4">
    <source>
        <dbReference type="Proteomes" id="UP000288028"/>
    </source>
</evidence>
<keyword evidence="4" id="KW-1185">Reference proteome</keyword>
<organism evidence="3 4">
    <name type="scientific">Vagococcus carniphilus</name>
    <dbReference type="NCBI Taxonomy" id="218144"/>
    <lineage>
        <taxon>Bacteria</taxon>
        <taxon>Bacillati</taxon>
        <taxon>Bacillota</taxon>
        <taxon>Bacilli</taxon>
        <taxon>Lactobacillales</taxon>
        <taxon>Enterococcaceae</taxon>
        <taxon>Vagococcus</taxon>
    </lineage>
</organism>
<dbReference type="OrthoDB" id="2323731at2"/>
<evidence type="ECO:0000313" key="3">
    <source>
        <dbReference type="EMBL" id="RSU12375.1"/>
    </source>
</evidence>
<gene>
    <name evidence="3" type="ORF">CBF28_11085</name>
</gene>
<evidence type="ECO:0000256" key="1">
    <source>
        <dbReference type="SAM" id="SignalP"/>
    </source>
</evidence>
<name>A0A430AWE8_9ENTE</name>